<dbReference type="SMART" id="SM01110">
    <property type="entry name" value="Cutinase"/>
    <property type="match status" value="1"/>
</dbReference>
<evidence type="ECO:0000313" key="5">
    <source>
        <dbReference type="Proteomes" id="UP001396898"/>
    </source>
</evidence>
<accession>A0ABR1R8D4</accession>
<evidence type="ECO:0000256" key="1">
    <source>
        <dbReference type="ARBA" id="ARBA00022801"/>
    </source>
</evidence>
<feature type="chain" id="PRO_5046459486" evidence="3">
    <location>
        <begin position="17"/>
        <end position="241"/>
    </location>
</feature>
<keyword evidence="2" id="KW-1015">Disulfide bond</keyword>
<dbReference type="InterPro" id="IPR000675">
    <property type="entry name" value="Cutinase/axe"/>
</dbReference>
<evidence type="ECO:0000313" key="4">
    <source>
        <dbReference type="EMBL" id="KAK8002017.1"/>
    </source>
</evidence>
<protein>
    <submittedName>
        <fullName evidence="4">Carbohydrate esterase family 5 protein</fullName>
    </submittedName>
</protein>
<reference evidence="4 5" key="1">
    <citation type="submission" date="2023-01" db="EMBL/GenBank/DDBJ databases">
        <title>Analysis of 21 Apiospora genomes using comparative genomics revels a genus with tremendous synthesis potential of carbohydrate active enzymes and secondary metabolites.</title>
        <authorList>
            <person name="Sorensen T."/>
        </authorList>
    </citation>
    <scope>NUCLEOTIDE SEQUENCE [LARGE SCALE GENOMIC DNA]</scope>
    <source>
        <strain evidence="4 5">CBS 20057</strain>
    </source>
</reference>
<keyword evidence="1" id="KW-0378">Hydrolase</keyword>
<dbReference type="PANTHER" id="PTHR33630">
    <property type="entry name" value="CUTINASE RV1984C-RELATED-RELATED"/>
    <property type="match status" value="1"/>
</dbReference>
<comment type="caution">
    <text evidence="4">The sequence shown here is derived from an EMBL/GenBank/DDBJ whole genome shotgun (WGS) entry which is preliminary data.</text>
</comment>
<keyword evidence="5" id="KW-1185">Reference proteome</keyword>
<dbReference type="PANTHER" id="PTHR33630:SF13">
    <property type="entry name" value="ACETYLXYLAN ESTERASE"/>
    <property type="match status" value="1"/>
</dbReference>
<organism evidence="4 5">
    <name type="scientific">Apiospora marii</name>
    <dbReference type="NCBI Taxonomy" id="335849"/>
    <lineage>
        <taxon>Eukaryota</taxon>
        <taxon>Fungi</taxon>
        <taxon>Dikarya</taxon>
        <taxon>Ascomycota</taxon>
        <taxon>Pezizomycotina</taxon>
        <taxon>Sordariomycetes</taxon>
        <taxon>Xylariomycetidae</taxon>
        <taxon>Amphisphaeriales</taxon>
        <taxon>Apiosporaceae</taxon>
        <taxon>Apiospora</taxon>
    </lineage>
</organism>
<feature type="signal peptide" evidence="3">
    <location>
        <begin position="1"/>
        <end position="16"/>
    </location>
</feature>
<gene>
    <name evidence="4" type="ORF">PG991_014239</name>
</gene>
<evidence type="ECO:0000256" key="2">
    <source>
        <dbReference type="ARBA" id="ARBA00023157"/>
    </source>
</evidence>
<evidence type="ECO:0000256" key="3">
    <source>
        <dbReference type="SAM" id="SignalP"/>
    </source>
</evidence>
<dbReference type="Proteomes" id="UP001396898">
    <property type="component" value="Unassembled WGS sequence"/>
</dbReference>
<dbReference type="Pfam" id="PF01083">
    <property type="entry name" value="Cutinase"/>
    <property type="match status" value="1"/>
</dbReference>
<sequence>MRYSCVLVAATASAAAATNNATCNSVQIFLVRGHGESVPGLQTSITDAICNDVTSNSSNSKQTCGFQSIAYDANSGAETICQDQYDGIQMLRGNLTAYATACPSSRLVVSGWSQGGALVTDLLAGGGDGLDLTGTCVQPSSPALAPDEFPGPRVAAVVTFGELHHNADMPWSVGNGSAADGRYPRTEAMLKNLSLWTDRFRDYCVVDDPLCAQGTEVAAHSSYFQSAYWPGLVAEFVRSRL</sequence>
<dbReference type="SUPFAM" id="SSF53474">
    <property type="entry name" value="alpha/beta-Hydrolases"/>
    <property type="match status" value="1"/>
</dbReference>
<dbReference type="Gene3D" id="3.40.50.1820">
    <property type="entry name" value="alpha/beta hydrolase"/>
    <property type="match status" value="1"/>
</dbReference>
<dbReference type="EMBL" id="JAQQWI010000018">
    <property type="protein sequence ID" value="KAK8002017.1"/>
    <property type="molecule type" value="Genomic_DNA"/>
</dbReference>
<dbReference type="InterPro" id="IPR029058">
    <property type="entry name" value="AB_hydrolase_fold"/>
</dbReference>
<name>A0ABR1R8D4_9PEZI</name>
<keyword evidence="3" id="KW-0732">Signal</keyword>
<proteinExistence type="predicted"/>